<feature type="compositionally biased region" description="Polar residues" evidence="1">
    <location>
        <begin position="190"/>
        <end position="214"/>
    </location>
</feature>
<organism evidence="4 5">
    <name type="scientific">Ustilago hordei</name>
    <name type="common">Barley covered smut fungus</name>
    <dbReference type="NCBI Taxonomy" id="120017"/>
    <lineage>
        <taxon>Eukaryota</taxon>
        <taxon>Fungi</taxon>
        <taxon>Dikarya</taxon>
        <taxon>Basidiomycota</taxon>
        <taxon>Ustilaginomycotina</taxon>
        <taxon>Ustilaginomycetes</taxon>
        <taxon>Ustilaginales</taxon>
        <taxon>Ustilaginaceae</taxon>
        <taxon>Ustilago</taxon>
    </lineage>
</organism>
<dbReference type="HOGENOM" id="CLU_042093_0_0_1"/>
<evidence type="ECO:0000259" key="3">
    <source>
        <dbReference type="Pfam" id="PF25597"/>
    </source>
</evidence>
<keyword evidence="5" id="KW-1185">Reference proteome</keyword>
<dbReference type="OrthoDB" id="2998201at2759"/>
<evidence type="ECO:0008006" key="6">
    <source>
        <dbReference type="Google" id="ProtNLM"/>
    </source>
</evidence>
<evidence type="ECO:0000313" key="5">
    <source>
        <dbReference type="Proteomes" id="UP000006174"/>
    </source>
</evidence>
<evidence type="ECO:0000313" key="4">
    <source>
        <dbReference type="EMBL" id="CCF52175.1"/>
    </source>
</evidence>
<accession>I2FZ32</accession>
<dbReference type="eggNOG" id="KOG0017">
    <property type="taxonomic scope" value="Eukaryota"/>
</dbReference>
<evidence type="ECO:0000259" key="2">
    <source>
        <dbReference type="Pfam" id="PF07727"/>
    </source>
</evidence>
<feature type="domain" description="Reverse transcriptase Ty1/copia-type" evidence="2">
    <location>
        <begin position="351"/>
        <end position="422"/>
    </location>
</feature>
<dbReference type="InterPro" id="IPR013103">
    <property type="entry name" value="RVT_2"/>
</dbReference>
<feature type="region of interest" description="Disordered" evidence="1">
    <location>
        <begin position="190"/>
        <end position="223"/>
    </location>
</feature>
<proteinExistence type="predicted"/>
<dbReference type="STRING" id="1128400.I2FZ32"/>
<dbReference type="InterPro" id="IPR057670">
    <property type="entry name" value="SH3_retrovirus"/>
</dbReference>
<comment type="caution">
    <text evidence="4">The sequence shown here is derived from an EMBL/GenBank/DDBJ whole genome shotgun (WGS) entry which is preliminary data.</text>
</comment>
<dbReference type="EMBL" id="CAGI01000171">
    <property type="protein sequence ID" value="CCF52175.1"/>
    <property type="molecule type" value="Genomic_DNA"/>
</dbReference>
<reference evidence="4 5" key="1">
    <citation type="journal article" date="2012" name="Plant Cell">
        <title>Genome comparison of barley and maize smut fungi reveals targeted loss of RNA silencing components and species-specific presence of transposable elements.</title>
        <authorList>
            <person name="Laurie J.D."/>
            <person name="Ali S."/>
            <person name="Linning R."/>
            <person name="Mannhaupt G."/>
            <person name="Wong P."/>
            <person name="Gueldener U."/>
            <person name="Muensterkoetter M."/>
            <person name="Moore R."/>
            <person name="Kahmann R."/>
            <person name="Bakkeren G."/>
            <person name="Schirawski J."/>
        </authorList>
    </citation>
    <scope>NUCLEOTIDE SEQUENCE [LARGE SCALE GENOMIC DNA]</scope>
    <source>
        <strain evidence="5">Uh4875-4</strain>
    </source>
</reference>
<dbReference type="Proteomes" id="UP000006174">
    <property type="component" value="Unassembled WGS sequence"/>
</dbReference>
<evidence type="ECO:0000256" key="1">
    <source>
        <dbReference type="SAM" id="MobiDB-lite"/>
    </source>
</evidence>
<dbReference type="Pfam" id="PF25597">
    <property type="entry name" value="SH3_retrovirus"/>
    <property type="match status" value="1"/>
</dbReference>
<sequence length="422" mass="48044">MMCTHRLPQTFWPFATEAAMFMKNLMPNVNNQILYHVFYGRDPQKPFALLWTFGCLTWVNIPKTKCKKLDEPAIPAIFIRYNKEHKGWKFLAPGHNPPIFWSNSAHFLQDKLWCDCKDTAQIQDTNALHYKDMTNIEDIGYDDIDEHDEELQQPLDDIYWPLPVSDTTFEGGVVAPGSADPVVKYSADVNNTLEPNLPPASSTQASDGSTPNGSQPTTPPGLPLQLKDLNKNIRDHTFSEYLLIQKAQYYHNKFAATCEMYPWLHPTTITELLQIYLRMFPPAAEIHHFQEKLHCNGRLVDIGPLLTYDAEAYIMIATNLKPSVKEALTGPNQIHWWEAIKAEMDGLESMQVWETVDRLEGTTLVDSKLVLQVKTDADNVPYKFKARFCAHGFSQKAGIDYDEIFTPVIPKDAIRTLLTIAA</sequence>
<gene>
    <name evidence="4" type="ORF">UHOR_08460</name>
</gene>
<name>I2FZ32_USTHO</name>
<dbReference type="Pfam" id="PF07727">
    <property type="entry name" value="RVT_2"/>
    <property type="match status" value="1"/>
</dbReference>
<feature type="domain" description="Retroviral polymerase SH3-like" evidence="3">
    <location>
        <begin position="55"/>
        <end position="118"/>
    </location>
</feature>
<protein>
    <recommendedName>
        <fullName evidence="6">Reverse transcriptase Ty1/copia-type domain-containing protein</fullName>
    </recommendedName>
</protein>
<dbReference type="AlphaFoldDB" id="I2FZ32"/>